<protein>
    <submittedName>
        <fullName evidence="1">Uncharacterized protein</fullName>
    </submittedName>
</protein>
<reference evidence="1 2" key="1">
    <citation type="submission" date="2019-03" db="EMBL/GenBank/DDBJ databases">
        <title>Complete genome sequence of two outbreak-associated Acinetobacter haemolyticus strains.</title>
        <authorList>
            <person name="Bai L."/>
            <person name="Zhang S.-C."/>
            <person name="Deng Y."/>
            <person name="Song C.-C."/>
            <person name="Kang G.-B."/>
            <person name="Dong Y."/>
            <person name="Wang Y."/>
            <person name="Gao F."/>
            <person name="Huang H."/>
        </authorList>
    </citation>
    <scope>NUCLEOTIDE SEQUENCE [LARGE SCALE GENOMIC DNA]</scope>
    <source>
        <strain evidence="1 2">TJR01</strain>
    </source>
</reference>
<evidence type="ECO:0000313" key="2">
    <source>
        <dbReference type="Proteomes" id="UP000294395"/>
    </source>
</evidence>
<proteinExistence type="predicted"/>
<organism evidence="1 2">
    <name type="scientific">Acinetobacter haemolyticus</name>
    <dbReference type="NCBI Taxonomy" id="29430"/>
    <lineage>
        <taxon>Bacteria</taxon>
        <taxon>Pseudomonadati</taxon>
        <taxon>Pseudomonadota</taxon>
        <taxon>Gammaproteobacteria</taxon>
        <taxon>Moraxellales</taxon>
        <taxon>Moraxellaceae</taxon>
        <taxon>Acinetobacter</taxon>
    </lineage>
</organism>
<dbReference type="AlphaFoldDB" id="A0A3Q8XJC0"/>
<sequence>MSPIDDLNVQPIEQRLAGLRQRQRHLTIWFVCLTTFALVMVASLFLQKEFIYRFFDLSLHVQALDLPYSIQEFIPFKQPVDYFFNLLSWVGWLFLKLLVSFIGAFLLLSWIKKIGFFQRRLQAWTQRILAWIIAFILLWSGLSYLQYDWKDETEQAYQQWMSYKSNIIESQIAQDLQQARVPSAEKAYVLAQVALMHRPVDRQTANVYVNQLMNIEKNNPTQFKDYNFKPEQLWAMQQQLYGKSVTPVTQSLEPRVQKAEKTSQIVNLLLLVLSFIFISLSIFLFILAKHLKTRRQRIEQTLHRID</sequence>
<accession>A0A3Q8XJC0</accession>
<name>A0A3Q8XJC0_ACIHA</name>
<gene>
    <name evidence="1" type="ORF">AHTJR_07040</name>
</gene>
<evidence type="ECO:0000313" key="1">
    <source>
        <dbReference type="EMBL" id="QBQ16037.1"/>
    </source>
</evidence>
<dbReference type="RefSeq" id="WP_134252110.1">
    <property type="nucleotide sequence ID" value="NZ_CP038009.1"/>
</dbReference>
<dbReference type="EMBL" id="CP038009">
    <property type="protein sequence ID" value="QBQ16037.1"/>
    <property type="molecule type" value="Genomic_DNA"/>
</dbReference>
<dbReference type="Proteomes" id="UP000294395">
    <property type="component" value="Chromosome"/>
</dbReference>